<evidence type="ECO:0000256" key="1">
    <source>
        <dbReference type="ARBA" id="ARBA00004141"/>
    </source>
</evidence>
<evidence type="ECO:0000256" key="2">
    <source>
        <dbReference type="ARBA" id="ARBA00022692"/>
    </source>
</evidence>
<evidence type="ECO:0000256" key="5">
    <source>
        <dbReference type="SAM" id="Phobius"/>
    </source>
</evidence>
<feature type="transmembrane region" description="Helical" evidence="5">
    <location>
        <begin position="410"/>
        <end position="426"/>
    </location>
</feature>
<comment type="subcellular location">
    <subcellularLocation>
        <location evidence="1">Membrane</location>
        <topology evidence="1">Multi-pass membrane protein</topology>
    </subcellularLocation>
</comment>
<feature type="transmembrane region" description="Helical" evidence="5">
    <location>
        <begin position="289"/>
        <end position="308"/>
    </location>
</feature>
<dbReference type="EMBL" id="PFBZ01000159">
    <property type="protein sequence ID" value="PIT86338.1"/>
    <property type="molecule type" value="Genomic_DNA"/>
</dbReference>
<name>A0A2M6W0P4_9BACT</name>
<feature type="transmembrane region" description="Helical" evidence="5">
    <location>
        <begin position="374"/>
        <end position="398"/>
    </location>
</feature>
<feature type="transmembrane region" description="Helical" evidence="5">
    <location>
        <begin position="432"/>
        <end position="450"/>
    </location>
</feature>
<evidence type="ECO:0000256" key="4">
    <source>
        <dbReference type="ARBA" id="ARBA00023136"/>
    </source>
</evidence>
<proteinExistence type="predicted"/>
<dbReference type="InterPro" id="IPR051533">
    <property type="entry name" value="WaaL-like"/>
</dbReference>
<comment type="caution">
    <text evidence="7">The sequence shown here is derived from an EMBL/GenBank/DDBJ whole genome shotgun (WGS) entry which is preliminary data.</text>
</comment>
<dbReference type="Pfam" id="PF04932">
    <property type="entry name" value="Wzy_C"/>
    <property type="match status" value="1"/>
</dbReference>
<accession>A0A2M6W0P4</accession>
<evidence type="ECO:0000313" key="8">
    <source>
        <dbReference type="Proteomes" id="UP000229362"/>
    </source>
</evidence>
<feature type="transmembrane region" description="Helical" evidence="5">
    <location>
        <begin position="55"/>
        <end position="78"/>
    </location>
</feature>
<evidence type="ECO:0000313" key="7">
    <source>
        <dbReference type="EMBL" id="PIT86338.1"/>
    </source>
</evidence>
<dbReference type="Proteomes" id="UP000229362">
    <property type="component" value="Unassembled WGS sequence"/>
</dbReference>
<sequence>MASQCFLVVFMYMMGNSIFFEKSTAWLLRIFLFVVPWPTIWIYREVFLNGYKWEYGTLGLYASEVLLWLVVLCFLALFWQRYLARHTREGWTFSRDRICVFTCMCFVLYTLASSIWALDAAVAWQRGLHSMAGVLLFLILYLGPLRPKDAAHWFVFGMLIQSCLAIYQFVSQSTFGYKWLGLVEHVAAHGGTSVVVSGTERWLRAYGAFPHPNMLGGFLVVSLAVTCAIRHVSPKAYPAWVFQVALAVQYTALVCSGSRSAWVSACIVTLFVMYLWVKDARRRTLYMKDMILVILLLISLGIVFFPFISTRVLGGSSYEVRSVVERMDGYATSVSFIRQHPVLGVGAGNYTAALHATNPDFPGWVYQPVHAVPLLLLGELGIVGILLLSCVCVAVVRMFFPEKFFAKRRMFLVAVLPMFLFDHYLFSSYQGIVLVALLLYFFTVFTHRIST</sequence>
<dbReference type="AlphaFoldDB" id="A0A2M6W0P4"/>
<feature type="transmembrane region" description="Helical" evidence="5">
    <location>
        <begin position="124"/>
        <end position="143"/>
    </location>
</feature>
<keyword evidence="4 5" id="KW-0472">Membrane</keyword>
<protein>
    <recommendedName>
        <fullName evidence="6">O-antigen ligase-related domain-containing protein</fullName>
    </recommendedName>
</protein>
<gene>
    <name evidence="7" type="ORF">COU33_03715</name>
</gene>
<feature type="transmembrane region" description="Helical" evidence="5">
    <location>
        <begin position="26"/>
        <end position="43"/>
    </location>
</feature>
<dbReference type="GO" id="GO:0016020">
    <property type="term" value="C:membrane"/>
    <property type="evidence" value="ECO:0007669"/>
    <property type="project" value="UniProtKB-SubCell"/>
</dbReference>
<evidence type="ECO:0000259" key="6">
    <source>
        <dbReference type="Pfam" id="PF04932"/>
    </source>
</evidence>
<feature type="transmembrane region" description="Helical" evidence="5">
    <location>
        <begin position="98"/>
        <end position="118"/>
    </location>
</feature>
<feature type="transmembrane region" description="Helical" evidence="5">
    <location>
        <begin position="211"/>
        <end position="229"/>
    </location>
</feature>
<feature type="domain" description="O-antigen ligase-related" evidence="6">
    <location>
        <begin position="247"/>
        <end position="388"/>
    </location>
</feature>
<dbReference type="PANTHER" id="PTHR37422">
    <property type="entry name" value="TEICHURONIC ACID BIOSYNTHESIS PROTEIN TUAE"/>
    <property type="match status" value="1"/>
</dbReference>
<organism evidence="7 8">
    <name type="scientific">Candidatus Magasanikbacteria bacterium CG10_big_fil_rev_8_21_14_0_10_43_6</name>
    <dbReference type="NCBI Taxonomy" id="1974650"/>
    <lineage>
        <taxon>Bacteria</taxon>
        <taxon>Candidatus Magasanikiibacteriota</taxon>
    </lineage>
</organism>
<keyword evidence="3 5" id="KW-1133">Transmembrane helix</keyword>
<keyword evidence="2 5" id="KW-0812">Transmembrane</keyword>
<feature type="transmembrane region" description="Helical" evidence="5">
    <location>
        <begin position="260"/>
        <end position="277"/>
    </location>
</feature>
<reference evidence="8" key="1">
    <citation type="submission" date="2017-09" db="EMBL/GenBank/DDBJ databases">
        <title>Depth-based differentiation of microbial function through sediment-hosted aquifers and enrichment of novel symbionts in the deep terrestrial subsurface.</title>
        <authorList>
            <person name="Probst A.J."/>
            <person name="Ladd B."/>
            <person name="Jarett J.K."/>
            <person name="Geller-Mcgrath D.E."/>
            <person name="Sieber C.M.K."/>
            <person name="Emerson J.B."/>
            <person name="Anantharaman K."/>
            <person name="Thomas B.C."/>
            <person name="Malmstrom R."/>
            <person name="Stieglmeier M."/>
            <person name="Klingl A."/>
            <person name="Woyke T."/>
            <person name="Ryan C.M."/>
            <person name="Banfield J.F."/>
        </authorList>
    </citation>
    <scope>NUCLEOTIDE SEQUENCE [LARGE SCALE GENOMIC DNA]</scope>
</reference>
<dbReference type="InterPro" id="IPR007016">
    <property type="entry name" value="O-antigen_ligase-rel_domated"/>
</dbReference>
<feature type="transmembrane region" description="Helical" evidence="5">
    <location>
        <begin position="150"/>
        <end position="170"/>
    </location>
</feature>
<dbReference type="PANTHER" id="PTHR37422:SF13">
    <property type="entry name" value="LIPOPOLYSACCHARIDE BIOSYNTHESIS PROTEIN PA4999-RELATED"/>
    <property type="match status" value="1"/>
</dbReference>
<evidence type="ECO:0000256" key="3">
    <source>
        <dbReference type="ARBA" id="ARBA00022989"/>
    </source>
</evidence>
<feature type="transmembrane region" description="Helical" evidence="5">
    <location>
        <begin position="236"/>
        <end position="254"/>
    </location>
</feature>